<evidence type="ECO:0000313" key="1">
    <source>
        <dbReference type="EMBL" id="CAK5082030.1"/>
    </source>
</evidence>
<dbReference type="Proteomes" id="UP001497535">
    <property type="component" value="Unassembled WGS sequence"/>
</dbReference>
<organism evidence="1 2">
    <name type="scientific">Meloidogyne enterolobii</name>
    <name type="common">Root-knot nematode worm</name>
    <name type="synonym">Meloidogyne mayaguensis</name>
    <dbReference type="NCBI Taxonomy" id="390850"/>
    <lineage>
        <taxon>Eukaryota</taxon>
        <taxon>Metazoa</taxon>
        <taxon>Ecdysozoa</taxon>
        <taxon>Nematoda</taxon>
        <taxon>Chromadorea</taxon>
        <taxon>Rhabditida</taxon>
        <taxon>Tylenchina</taxon>
        <taxon>Tylenchomorpha</taxon>
        <taxon>Tylenchoidea</taxon>
        <taxon>Meloidogynidae</taxon>
        <taxon>Meloidogyninae</taxon>
        <taxon>Meloidogyne</taxon>
    </lineage>
</organism>
<keyword evidence="2" id="KW-1185">Reference proteome</keyword>
<evidence type="ECO:0000313" key="2">
    <source>
        <dbReference type="Proteomes" id="UP001497535"/>
    </source>
</evidence>
<protein>
    <submittedName>
        <fullName evidence="1">Uncharacterized protein</fullName>
    </submittedName>
</protein>
<accession>A0ACB0ZVP6</accession>
<dbReference type="EMBL" id="CAVMJV010000045">
    <property type="protein sequence ID" value="CAK5082030.1"/>
    <property type="molecule type" value="Genomic_DNA"/>
</dbReference>
<gene>
    <name evidence="1" type="ORF">MENTE1834_LOCUS29276</name>
</gene>
<proteinExistence type="predicted"/>
<reference evidence="1" key="1">
    <citation type="submission" date="2023-11" db="EMBL/GenBank/DDBJ databases">
        <authorList>
            <person name="Poullet M."/>
        </authorList>
    </citation>
    <scope>NUCLEOTIDE SEQUENCE</scope>
    <source>
        <strain evidence="1">E1834</strain>
    </source>
</reference>
<sequence>MRGYGSVDFREIVYRHQIEAMTQTSVIEQLNNEMEQLDNFFNNSENYSNNTLKEKGILISGKLKLLRQVKAAIAGDTAAYHLKMITDWRLTSIKKLQIVPVPDTKIPYTVFFPCYFFNIII</sequence>
<name>A0ACB0ZVP6_MELEN</name>
<comment type="caution">
    <text evidence="1">The sequence shown here is derived from an EMBL/GenBank/DDBJ whole genome shotgun (WGS) entry which is preliminary data.</text>
</comment>